<accession>A0A143PK81</accession>
<dbReference type="Pfam" id="PF04140">
    <property type="entry name" value="ICMT"/>
    <property type="match status" value="1"/>
</dbReference>
<dbReference type="AlphaFoldDB" id="A0A143PK81"/>
<name>A0A143PK81_LUTPR</name>
<dbReference type="InterPro" id="IPR052527">
    <property type="entry name" value="Metal_cation-efflux_comp"/>
</dbReference>
<feature type="transmembrane region" description="Helical" evidence="5">
    <location>
        <begin position="171"/>
        <end position="202"/>
    </location>
</feature>
<protein>
    <recommendedName>
        <fullName evidence="8">Isoprenylcysteine carboxyl methyltransferase (ICMT) family protein</fullName>
    </recommendedName>
</protein>
<keyword evidence="4 5" id="KW-0472">Membrane</keyword>
<reference evidence="7" key="2">
    <citation type="submission" date="2016-04" db="EMBL/GenBank/DDBJ databases">
        <title>First Complete Genome Sequence of a Subdivision 6 Acidobacterium.</title>
        <authorList>
            <person name="Huang S."/>
            <person name="Vieira S."/>
            <person name="Bunk B."/>
            <person name="Riedel T."/>
            <person name="Sproeer C."/>
            <person name="Overmann J."/>
        </authorList>
    </citation>
    <scope>NUCLEOTIDE SEQUENCE [LARGE SCALE GENOMIC DNA]</scope>
    <source>
        <strain evidence="7">DSM 100886 HEG_-6_39</strain>
    </source>
</reference>
<evidence type="ECO:0000256" key="5">
    <source>
        <dbReference type="SAM" id="Phobius"/>
    </source>
</evidence>
<keyword evidence="3 5" id="KW-1133">Transmembrane helix</keyword>
<evidence type="ECO:0000313" key="7">
    <source>
        <dbReference type="Proteomes" id="UP000076079"/>
    </source>
</evidence>
<keyword evidence="2 5" id="KW-0812">Transmembrane</keyword>
<feature type="transmembrane region" description="Helical" evidence="5">
    <location>
        <begin position="116"/>
        <end position="137"/>
    </location>
</feature>
<comment type="subcellular location">
    <subcellularLocation>
        <location evidence="1">Membrane</location>
        <topology evidence="1">Multi-pass membrane protein</topology>
    </subcellularLocation>
</comment>
<dbReference type="RefSeq" id="WP_157898897.1">
    <property type="nucleotide sequence ID" value="NZ_CP015136.1"/>
</dbReference>
<dbReference type="GO" id="GO:0016020">
    <property type="term" value="C:membrane"/>
    <property type="evidence" value="ECO:0007669"/>
    <property type="project" value="UniProtKB-SubCell"/>
</dbReference>
<dbReference type="PANTHER" id="PTHR43847">
    <property type="entry name" value="BLL3993 PROTEIN"/>
    <property type="match status" value="1"/>
</dbReference>
<dbReference type="KEGG" id="abac:LuPra_01688"/>
<feature type="transmembrane region" description="Helical" evidence="5">
    <location>
        <begin position="86"/>
        <end position="104"/>
    </location>
</feature>
<dbReference type="Gene3D" id="1.20.120.1630">
    <property type="match status" value="1"/>
</dbReference>
<dbReference type="EMBL" id="CP015136">
    <property type="protein sequence ID" value="AMY08488.1"/>
    <property type="molecule type" value="Genomic_DNA"/>
</dbReference>
<evidence type="ECO:0000256" key="3">
    <source>
        <dbReference type="ARBA" id="ARBA00022989"/>
    </source>
</evidence>
<keyword evidence="7" id="KW-1185">Reference proteome</keyword>
<feature type="transmembrane region" description="Helical" evidence="5">
    <location>
        <begin position="47"/>
        <end position="66"/>
    </location>
</feature>
<proteinExistence type="predicted"/>
<dbReference type="OrthoDB" id="5471300at2"/>
<evidence type="ECO:0000256" key="4">
    <source>
        <dbReference type="ARBA" id="ARBA00023136"/>
    </source>
</evidence>
<feature type="transmembrane region" description="Helical" evidence="5">
    <location>
        <begin position="22"/>
        <end position="40"/>
    </location>
</feature>
<sequence>MASAASTVPSVPSAYQTEGKKLGRWIFFSLLAAAIPMAIAGEVRSGYLWALAAGCSVVALFAVHTVSPELARERYHPPNPGLDGATLRWVRLIAFATIVFALLDSGRWHVSAPMPAAWRVVGLITFFTGTAMFVYAMSVNRFFSSVVRIQDERGHHVIDSGPYARVRHPGYVGMLLFVATLPLALGSWWAFVPGSVVVAFGFRRVVVEDRFLAGHLPGYREYTARVRYRLLPGIW</sequence>
<evidence type="ECO:0008006" key="8">
    <source>
        <dbReference type="Google" id="ProtNLM"/>
    </source>
</evidence>
<dbReference type="STRING" id="1855912.LuPra_01688"/>
<evidence type="ECO:0000256" key="2">
    <source>
        <dbReference type="ARBA" id="ARBA00022692"/>
    </source>
</evidence>
<dbReference type="PANTHER" id="PTHR43847:SF1">
    <property type="entry name" value="BLL3993 PROTEIN"/>
    <property type="match status" value="1"/>
</dbReference>
<organism evidence="6 7">
    <name type="scientific">Luteitalea pratensis</name>
    <dbReference type="NCBI Taxonomy" id="1855912"/>
    <lineage>
        <taxon>Bacteria</taxon>
        <taxon>Pseudomonadati</taxon>
        <taxon>Acidobacteriota</taxon>
        <taxon>Vicinamibacteria</taxon>
        <taxon>Vicinamibacterales</taxon>
        <taxon>Vicinamibacteraceae</taxon>
        <taxon>Luteitalea</taxon>
    </lineage>
</organism>
<evidence type="ECO:0000313" key="6">
    <source>
        <dbReference type="EMBL" id="AMY08488.1"/>
    </source>
</evidence>
<reference evidence="6 7" key="1">
    <citation type="journal article" date="2016" name="Genome Announc.">
        <title>First Complete Genome Sequence of a Subdivision 6 Acidobacterium Strain.</title>
        <authorList>
            <person name="Huang S."/>
            <person name="Vieira S."/>
            <person name="Bunk B."/>
            <person name="Riedel T."/>
            <person name="Sproer C."/>
            <person name="Overmann J."/>
        </authorList>
    </citation>
    <scope>NUCLEOTIDE SEQUENCE [LARGE SCALE GENOMIC DNA]</scope>
    <source>
        <strain evidence="7">DSM 100886 HEG_-6_39</strain>
    </source>
</reference>
<dbReference type="InterPro" id="IPR007269">
    <property type="entry name" value="ICMT_MeTrfase"/>
</dbReference>
<dbReference type="GO" id="GO:0004671">
    <property type="term" value="F:protein C-terminal S-isoprenylcysteine carboxyl O-methyltransferase activity"/>
    <property type="evidence" value="ECO:0007669"/>
    <property type="project" value="InterPro"/>
</dbReference>
<evidence type="ECO:0000256" key="1">
    <source>
        <dbReference type="ARBA" id="ARBA00004141"/>
    </source>
</evidence>
<gene>
    <name evidence="6" type="ORF">LuPra_01688</name>
</gene>
<dbReference type="Proteomes" id="UP000076079">
    <property type="component" value="Chromosome"/>
</dbReference>